<dbReference type="RefSeq" id="XP_046014582.1">
    <property type="nucleotide sequence ID" value="XM_046158650.1"/>
</dbReference>
<keyword evidence="2" id="KW-1185">Reference proteome</keyword>
<evidence type="ECO:0000313" key="1">
    <source>
        <dbReference type="EMBL" id="KAH7033750.1"/>
    </source>
</evidence>
<dbReference type="Proteomes" id="UP000756346">
    <property type="component" value="Unassembled WGS sequence"/>
</dbReference>
<proteinExistence type="predicted"/>
<organism evidence="1 2">
    <name type="scientific">Microdochium trichocladiopsis</name>
    <dbReference type="NCBI Taxonomy" id="1682393"/>
    <lineage>
        <taxon>Eukaryota</taxon>
        <taxon>Fungi</taxon>
        <taxon>Dikarya</taxon>
        <taxon>Ascomycota</taxon>
        <taxon>Pezizomycotina</taxon>
        <taxon>Sordariomycetes</taxon>
        <taxon>Xylariomycetidae</taxon>
        <taxon>Xylariales</taxon>
        <taxon>Microdochiaceae</taxon>
        <taxon>Microdochium</taxon>
    </lineage>
</organism>
<comment type="caution">
    <text evidence="1">The sequence shown here is derived from an EMBL/GenBank/DDBJ whole genome shotgun (WGS) entry which is preliminary data.</text>
</comment>
<evidence type="ECO:0000313" key="2">
    <source>
        <dbReference type="Proteomes" id="UP000756346"/>
    </source>
</evidence>
<dbReference type="AlphaFoldDB" id="A0A9P8Y7R5"/>
<gene>
    <name evidence="1" type="ORF">B0I36DRAFT_362381</name>
</gene>
<dbReference type="EMBL" id="JAGTJQ010000004">
    <property type="protein sequence ID" value="KAH7033750.1"/>
    <property type="molecule type" value="Genomic_DNA"/>
</dbReference>
<dbReference type="OrthoDB" id="4777695at2759"/>
<sequence length="95" mass="10247">MGATAVTGRSGLAAAKSALKAISSSWVHTPPARRCALYAARIFHLVLYRRFVDGVKPPTMLALFQASLVLGLYIFSMPESSTDDEVFALMGENID</sequence>
<reference evidence="1" key="1">
    <citation type="journal article" date="2021" name="Nat. Commun.">
        <title>Genetic determinants of endophytism in the Arabidopsis root mycobiome.</title>
        <authorList>
            <person name="Mesny F."/>
            <person name="Miyauchi S."/>
            <person name="Thiergart T."/>
            <person name="Pickel B."/>
            <person name="Atanasova L."/>
            <person name="Karlsson M."/>
            <person name="Huettel B."/>
            <person name="Barry K.W."/>
            <person name="Haridas S."/>
            <person name="Chen C."/>
            <person name="Bauer D."/>
            <person name="Andreopoulos W."/>
            <person name="Pangilinan J."/>
            <person name="LaButti K."/>
            <person name="Riley R."/>
            <person name="Lipzen A."/>
            <person name="Clum A."/>
            <person name="Drula E."/>
            <person name="Henrissat B."/>
            <person name="Kohler A."/>
            <person name="Grigoriev I.V."/>
            <person name="Martin F.M."/>
            <person name="Hacquard S."/>
        </authorList>
    </citation>
    <scope>NUCLEOTIDE SEQUENCE</scope>
    <source>
        <strain evidence="1">MPI-CAGE-CH-0230</strain>
    </source>
</reference>
<dbReference type="GeneID" id="70188196"/>
<protein>
    <submittedName>
        <fullName evidence="1">Uncharacterized protein</fullName>
    </submittedName>
</protein>
<accession>A0A9P8Y7R5</accession>
<name>A0A9P8Y7R5_9PEZI</name>